<dbReference type="Gramene" id="TVU18829">
    <property type="protein sequence ID" value="TVU18829"/>
    <property type="gene ID" value="EJB05_34944"/>
</dbReference>
<dbReference type="PANTHER" id="PTHR47482:SF5">
    <property type="entry name" value="FAR1 DOMAIN-CONTAINING PROTEIN"/>
    <property type="match status" value="1"/>
</dbReference>
<dbReference type="Pfam" id="PF03101">
    <property type="entry name" value="FAR1"/>
    <property type="match status" value="1"/>
</dbReference>
<feature type="compositionally biased region" description="Low complexity" evidence="1">
    <location>
        <begin position="186"/>
        <end position="198"/>
    </location>
</feature>
<evidence type="ECO:0000313" key="4">
    <source>
        <dbReference type="Proteomes" id="UP000324897"/>
    </source>
</evidence>
<evidence type="ECO:0000256" key="1">
    <source>
        <dbReference type="SAM" id="MobiDB-lite"/>
    </source>
</evidence>
<dbReference type="OrthoDB" id="1859317at2759"/>
<feature type="compositionally biased region" description="Polar residues" evidence="1">
    <location>
        <begin position="169"/>
        <end position="185"/>
    </location>
</feature>
<reference evidence="3 4" key="1">
    <citation type="journal article" date="2019" name="Sci. Rep.">
        <title>A high-quality genome of Eragrostis curvula grass provides insights into Poaceae evolution and supports new strategies to enhance forage quality.</title>
        <authorList>
            <person name="Carballo J."/>
            <person name="Santos B.A.C.M."/>
            <person name="Zappacosta D."/>
            <person name="Garbus I."/>
            <person name="Selva J.P."/>
            <person name="Gallo C.A."/>
            <person name="Diaz A."/>
            <person name="Albertini E."/>
            <person name="Caccamo M."/>
            <person name="Echenique V."/>
        </authorList>
    </citation>
    <scope>NUCLEOTIDE SEQUENCE [LARGE SCALE GENOMIC DNA]</scope>
    <source>
        <strain evidence="4">cv. Victoria</strain>
        <tissue evidence="3">Leaf</tissue>
    </source>
</reference>
<evidence type="ECO:0000259" key="2">
    <source>
        <dbReference type="Pfam" id="PF03101"/>
    </source>
</evidence>
<dbReference type="Proteomes" id="UP000324897">
    <property type="component" value="Chromosome 7"/>
</dbReference>
<dbReference type="PANTHER" id="PTHR47482">
    <property type="entry name" value="OS11G0632001 PROTEIN"/>
    <property type="match status" value="1"/>
</dbReference>
<accession>A0A5J9U588</accession>
<proteinExistence type="predicted"/>
<keyword evidence="4" id="KW-1185">Reference proteome</keyword>
<feature type="non-terminal residue" evidence="3">
    <location>
        <position position="1"/>
    </location>
</feature>
<feature type="region of interest" description="Disordered" evidence="1">
    <location>
        <begin position="139"/>
        <end position="207"/>
    </location>
</feature>
<dbReference type="InterPro" id="IPR004330">
    <property type="entry name" value="FAR1_DNA_bnd_dom"/>
</dbReference>
<organism evidence="3 4">
    <name type="scientific">Eragrostis curvula</name>
    <name type="common">weeping love grass</name>
    <dbReference type="NCBI Taxonomy" id="38414"/>
    <lineage>
        <taxon>Eukaryota</taxon>
        <taxon>Viridiplantae</taxon>
        <taxon>Streptophyta</taxon>
        <taxon>Embryophyta</taxon>
        <taxon>Tracheophyta</taxon>
        <taxon>Spermatophyta</taxon>
        <taxon>Magnoliopsida</taxon>
        <taxon>Liliopsida</taxon>
        <taxon>Poales</taxon>
        <taxon>Poaceae</taxon>
        <taxon>PACMAD clade</taxon>
        <taxon>Chloridoideae</taxon>
        <taxon>Eragrostideae</taxon>
        <taxon>Eragrostidinae</taxon>
        <taxon>Eragrostis</taxon>
    </lineage>
</organism>
<feature type="region of interest" description="Disordered" evidence="1">
    <location>
        <begin position="329"/>
        <end position="449"/>
    </location>
</feature>
<comment type="caution">
    <text evidence="3">The sequence shown here is derived from an EMBL/GenBank/DDBJ whole genome shotgun (WGS) entry which is preliminary data.</text>
</comment>
<protein>
    <recommendedName>
        <fullName evidence="2">FAR1 domain-containing protein</fullName>
    </recommendedName>
</protein>
<gene>
    <name evidence="3" type="ORF">EJB05_34944</name>
</gene>
<name>A0A5J9U588_9POAL</name>
<feature type="domain" description="FAR1" evidence="2">
    <location>
        <begin position="491"/>
        <end position="560"/>
    </location>
</feature>
<feature type="compositionally biased region" description="Acidic residues" evidence="1">
    <location>
        <begin position="330"/>
        <end position="354"/>
    </location>
</feature>
<feature type="compositionally biased region" description="Acidic residues" evidence="1">
    <location>
        <begin position="363"/>
        <end position="420"/>
    </location>
</feature>
<sequence>MPPYFSAVPPFYPVPFASPNQSVPQRPPTAEQSSMYHPYFPFPGSLVSPAGSLASEGGSVPAGVPPGLSGGALLQAGSLMPTGAMLPHVTMIPPCSSNIFNAGAFQSLLFDVSSAAWRVPNFNGYFAVPSPASGDNLLSTSSSNLKSTSSSIKGSKSAKNANANPSVGKATNQGTTTIPVPNAVTSSSLSRSTKGSPSILGKGSGLRLKIGRKKTTPAVNRVGKSPVSVLGTINTPSPVPSGNERASAVDKVVPTNLFPAQLNSINAVGVVSSDANEVSKATAKIKTPSRSKQQCKVSHSIPAATIVPNKGSTPHLRNLTAALPNLGYEADSDVGSEAETCEDEEVVPPDEERDLQELGLQDAEQEEDHLQDDDYISEDEPQDSNDEAGYESPEELICDSSDESDDDSDDSSDDGSEQDQTETTAAQADNGANGPPIQRRWPKWVPAPDCRKPRNMGAIEVAMRNSKNRSTDFIFEPVLGMVFDSRAEAYQFYNLFSWEVGFGIRFGTSSRNRGNKYRTMQELVCEREGFDSRCTNSSKRVRCKAMIRLHRTEDHGWYVRH</sequence>
<feature type="compositionally biased region" description="Low complexity" evidence="1">
    <location>
        <begin position="139"/>
        <end position="166"/>
    </location>
</feature>
<evidence type="ECO:0000313" key="3">
    <source>
        <dbReference type="EMBL" id="TVU18829.1"/>
    </source>
</evidence>
<dbReference type="AlphaFoldDB" id="A0A5J9U588"/>
<dbReference type="EMBL" id="RWGY01000029">
    <property type="protein sequence ID" value="TVU18829.1"/>
    <property type="molecule type" value="Genomic_DNA"/>
</dbReference>